<dbReference type="SMART" id="SM00318">
    <property type="entry name" value="SNc"/>
    <property type="match status" value="1"/>
</dbReference>
<dbReference type="InterPro" id="IPR016071">
    <property type="entry name" value="Staphylococal_nuclease_OB-fold"/>
</dbReference>
<dbReference type="Gene3D" id="2.40.50.90">
    <property type="match status" value="1"/>
</dbReference>
<proteinExistence type="predicted"/>
<dbReference type="InterPro" id="IPR035437">
    <property type="entry name" value="SNase_OB-fold_sf"/>
</dbReference>
<evidence type="ECO:0000259" key="1">
    <source>
        <dbReference type="PROSITE" id="PS50830"/>
    </source>
</evidence>
<dbReference type="OrthoDB" id="4376109at2"/>
<reference evidence="2 3" key="1">
    <citation type="journal article" date="2008" name="Proc. Natl. Acad. Sci. U.S.A.">
        <title>Niche adaptation and genome expansion in the chlorophyll d-producing cyanobacterium Acaryochloris marina.</title>
        <authorList>
            <person name="Swingley W.D."/>
            <person name="Chen M."/>
            <person name="Cheung P.C."/>
            <person name="Conrad A.L."/>
            <person name="Dejesa L.C."/>
            <person name="Hao J."/>
            <person name="Honchak B.M."/>
            <person name="Karbach L.E."/>
            <person name="Kurdoglu A."/>
            <person name="Lahiri S."/>
            <person name="Mastrian S.D."/>
            <person name="Miyashita H."/>
            <person name="Page L."/>
            <person name="Ramakrishna P."/>
            <person name="Satoh S."/>
            <person name="Sattley W.M."/>
            <person name="Shimada Y."/>
            <person name="Taylor H.L."/>
            <person name="Tomo T."/>
            <person name="Tsuchiya T."/>
            <person name="Wang Z.T."/>
            <person name="Raymond J."/>
            <person name="Mimuro M."/>
            <person name="Blankenship R.E."/>
            <person name="Touchman J.W."/>
        </authorList>
    </citation>
    <scope>NUCLEOTIDE SEQUENCE [LARGE SCALE GENOMIC DNA]</scope>
    <source>
        <strain evidence="3">MBIC 11017</strain>
    </source>
</reference>
<dbReference type="PROSITE" id="PS50830">
    <property type="entry name" value="TNASE_3"/>
    <property type="match status" value="1"/>
</dbReference>
<evidence type="ECO:0000313" key="3">
    <source>
        <dbReference type="Proteomes" id="UP000000268"/>
    </source>
</evidence>
<evidence type="ECO:0000313" key="2">
    <source>
        <dbReference type="EMBL" id="ABW26491.1"/>
    </source>
</evidence>
<dbReference type="STRING" id="329726.AM1_1463"/>
<dbReference type="EMBL" id="CP000828">
    <property type="protein sequence ID" value="ABW26491.1"/>
    <property type="molecule type" value="Genomic_DNA"/>
</dbReference>
<name>B0C7V0_ACAM1</name>
<feature type="domain" description="TNase-like" evidence="1">
    <location>
        <begin position="5"/>
        <end position="152"/>
    </location>
</feature>
<dbReference type="Pfam" id="PF00565">
    <property type="entry name" value="SNase"/>
    <property type="match status" value="1"/>
</dbReference>
<dbReference type="KEGG" id="amr:AM1_1463"/>
<accession>B0C7V0</accession>
<dbReference type="SUPFAM" id="SSF50199">
    <property type="entry name" value="Staphylococcal nuclease"/>
    <property type="match status" value="1"/>
</dbReference>
<protein>
    <submittedName>
        <fullName evidence="2">Staphylococcal nuclease domain, putative</fullName>
    </submittedName>
</protein>
<dbReference type="AlphaFoldDB" id="B0C7V0"/>
<dbReference type="eggNOG" id="COG1525">
    <property type="taxonomic scope" value="Bacteria"/>
</dbReference>
<sequence length="317" mass="36457">MFLGTTIEATVVRVVDGDTIRVLLPYLDQEKSLRLLNLETEESNSGSNKIITPWGQQAKERAERFFQPQDQVTLEYPGTEPADICHRRYQDNYGRPLLLIHKQGVDYQEVMIREGYSPYFNKYGNAAFPEYHQRYQQAERDAQQENLGVWDQLAVNGEKIHNYAALGIWWSLRAEIIDGFRQYKAHQPDLLNSRLDFEEIVARAQHQQKVVVFTELRSLRRITATSARIEIGSVKQPFSLYIPNTESPTGKAIVNLLNNRYFSMDNAPKRSYAYVAGQLRMFNKNPQITIKSTSQIMDEPVLSAITPLRKVDKLASA</sequence>
<dbReference type="Proteomes" id="UP000000268">
    <property type="component" value="Chromosome"/>
</dbReference>
<keyword evidence="3" id="KW-1185">Reference proteome</keyword>
<dbReference type="HOGENOM" id="CLU_933321_0_0_3"/>
<dbReference type="RefSeq" id="WP_012162020.1">
    <property type="nucleotide sequence ID" value="NC_009925.1"/>
</dbReference>
<gene>
    <name evidence="2" type="ordered locus">AM1_1463</name>
</gene>
<organism evidence="2 3">
    <name type="scientific">Acaryochloris marina (strain MBIC 11017)</name>
    <dbReference type="NCBI Taxonomy" id="329726"/>
    <lineage>
        <taxon>Bacteria</taxon>
        <taxon>Bacillati</taxon>
        <taxon>Cyanobacteriota</taxon>
        <taxon>Cyanophyceae</taxon>
        <taxon>Acaryochloridales</taxon>
        <taxon>Acaryochloridaceae</taxon>
        <taxon>Acaryochloris</taxon>
    </lineage>
</organism>